<dbReference type="RefSeq" id="WP_042542276.1">
    <property type="nucleotide sequence ID" value="NZ_CP009787.1"/>
</dbReference>
<dbReference type="Proteomes" id="UP000031914">
    <property type="component" value="Chromosome"/>
</dbReference>
<accession>A0ABM5SHS5</accession>
<name>A0ABM5SHS5_YERRO</name>
<dbReference type="EMBL" id="CP009787">
    <property type="protein sequence ID" value="AJJ12693.1"/>
    <property type="molecule type" value="Genomic_DNA"/>
</dbReference>
<keyword evidence="2" id="KW-1185">Reference proteome</keyword>
<protein>
    <submittedName>
        <fullName evidence="1">Site-specific recombinase XerC domain protein</fullName>
    </submittedName>
</protein>
<reference evidence="1 2" key="1">
    <citation type="journal article" date="2015" name="Genome Announc.">
        <title>Thirty-Two Complete Genome Assemblies of Nine Yersinia Species, Including Y. pestis, Y. pseudotuberculosis, and Y. enterocolitica.</title>
        <authorList>
            <person name="Johnson S.L."/>
            <person name="Daligault H.E."/>
            <person name="Davenport K.W."/>
            <person name="Jaissle J."/>
            <person name="Frey K.G."/>
            <person name="Ladner J.T."/>
            <person name="Broomall S.M."/>
            <person name="Bishop-Lilly K.A."/>
            <person name="Bruce D.C."/>
            <person name="Coyne S.R."/>
            <person name="Gibbons H.S."/>
            <person name="Lo C.C."/>
            <person name="Munk A.C."/>
            <person name="Rosenzweig C.N."/>
            <person name="Koroleva G.I."/>
            <person name="Palacios G.F."/>
            <person name="Redden C.L."/>
            <person name="Xu Y."/>
            <person name="Minogue T.D."/>
            <person name="Chain P.S."/>
        </authorList>
    </citation>
    <scope>NUCLEOTIDE SEQUENCE [LARGE SCALE GENOMIC DNA]</scope>
    <source>
        <strain evidence="1 2">YRA</strain>
    </source>
</reference>
<evidence type="ECO:0000313" key="2">
    <source>
        <dbReference type="Proteomes" id="UP000031914"/>
    </source>
</evidence>
<organism evidence="1 2">
    <name type="scientific">Yersinia rohdei</name>
    <dbReference type="NCBI Taxonomy" id="29485"/>
    <lineage>
        <taxon>Bacteria</taxon>
        <taxon>Pseudomonadati</taxon>
        <taxon>Pseudomonadota</taxon>
        <taxon>Gammaproteobacteria</taxon>
        <taxon>Enterobacterales</taxon>
        <taxon>Yersiniaceae</taxon>
        <taxon>Yersinia</taxon>
    </lineage>
</organism>
<dbReference type="GeneID" id="45565861"/>
<sequence>MGTKLVNNIVKFTTERHRIFYINFRRSTSTIFRMSLNTDSLRQCEVTMARLMPYIPLVQSDVMDVEEFTDHVKGINKLTKTDLGEHSSPEEMETLKSYLDKLPQSDWRKTYFLPVAYTGIRRSEIKAIFKKLIKLDMKTERYANKVGLVGVDPKFEDKREL</sequence>
<evidence type="ECO:0000313" key="1">
    <source>
        <dbReference type="EMBL" id="AJJ12693.1"/>
    </source>
</evidence>
<gene>
    <name evidence="1" type="ORF">CH64_503</name>
</gene>
<proteinExistence type="predicted"/>